<evidence type="ECO:0000256" key="1">
    <source>
        <dbReference type="ARBA" id="ARBA00023054"/>
    </source>
</evidence>
<evidence type="ECO:0000313" key="5">
    <source>
        <dbReference type="EMBL" id="KAF7843421.1"/>
    </source>
</evidence>
<dbReference type="Proteomes" id="UP000634136">
    <property type="component" value="Unassembled WGS sequence"/>
</dbReference>
<feature type="compositionally biased region" description="Basic and acidic residues" evidence="3">
    <location>
        <begin position="469"/>
        <end position="483"/>
    </location>
</feature>
<feature type="coiled-coil region" evidence="2">
    <location>
        <begin position="325"/>
        <end position="352"/>
    </location>
</feature>
<dbReference type="InterPro" id="IPR040265">
    <property type="entry name" value="CHUP1/IPGA1-like"/>
</dbReference>
<dbReference type="OrthoDB" id="1870283at2759"/>
<sequence length="622" mass="69919">MTMRDNPDIRPVLVKVGLALTLSLAGLFYSRFRVKRIKPYRITSGHDSEISLDRAQRKDDLHAIKRSSSSCNICSEEETFIKKMIGDSTPIGLSPCRKQSGEKDEFLLGDFNDLSSKKDKEAPMSIIGSPPKAYVTPEKDDYDQEIKHLKSMIRKLQDRERSLEVQLLEYYGLREKEAAVMELQNQLKISNMEAKMFDLKVENLLSENRRLEAQVADHAKLMAELESSKAKVKLLKKKIKHEAEQSREQIKNLQIKVSKLQDQEDKVAAGDPDVQMKLLKLKDLESQTEELKKSNLKLQMDNSDLAHRLDSTQILANAVLEDPQTDALKEETERLRQENGCLTKEIEQLQADRCSDIEELVYVRWINACLRFELRNYQPPPGKTVARDLSKTLSPKSEKKAKQLILEYANNEGMMDFDSDQWSTSQASSITDYADGDDYSSIGNSSVPRTNTSNKKKFFSKLRKLIKGKDSNLPRSQSRERFGSQDSNSPLFCSSVSTGIDTGAEGPRSEFTTPRISRSSSDFHRLISLKDENRTNSDSIVLGGSNKFGDFKNCLGPCSDSVSIEKSPLVKYAEALKDPDAVSTSTISISNELFDLGICSSVPCVCSRAASISKHSFSSVTM</sequence>
<dbReference type="AlphaFoldDB" id="A0A835CJD0"/>
<dbReference type="EMBL" id="JAAIUW010000001">
    <property type="protein sequence ID" value="KAF7843421.1"/>
    <property type="molecule type" value="Genomic_DNA"/>
</dbReference>
<keyword evidence="4" id="KW-0812">Transmembrane</keyword>
<keyword evidence="4" id="KW-0472">Membrane</keyword>
<evidence type="ECO:0000256" key="2">
    <source>
        <dbReference type="SAM" id="Coils"/>
    </source>
</evidence>
<keyword evidence="1 2" id="KW-0175">Coiled coil</keyword>
<evidence type="ECO:0000256" key="4">
    <source>
        <dbReference type="SAM" id="Phobius"/>
    </source>
</evidence>
<proteinExistence type="predicted"/>
<keyword evidence="6" id="KW-1185">Reference proteome</keyword>
<comment type="caution">
    <text evidence="5">The sequence shown here is derived from an EMBL/GenBank/DDBJ whole genome shotgun (WGS) entry which is preliminary data.</text>
</comment>
<evidence type="ECO:0000313" key="6">
    <source>
        <dbReference type="Proteomes" id="UP000634136"/>
    </source>
</evidence>
<dbReference type="PANTHER" id="PTHR31342">
    <property type="entry name" value="PROTEIN CHUP1, CHLOROPLASTIC"/>
    <property type="match status" value="1"/>
</dbReference>
<dbReference type="GO" id="GO:0055028">
    <property type="term" value="C:cortical microtubule"/>
    <property type="evidence" value="ECO:0007669"/>
    <property type="project" value="TreeGrafter"/>
</dbReference>
<organism evidence="5 6">
    <name type="scientific">Senna tora</name>
    <dbReference type="NCBI Taxonomy" id="362788"/>
    <lineage>
        <taxon>Eukaryota</taxon>
        <taxon>Viridiplantae</taxon>
        <taxon>Streptophyta</taxon>
        <taxon>Embryophyta</taxon>
        <taxon>Tracheophyta</taxon>
        <taxon>Spermatophyta</taxon>
        <taxon>Magnoliopsida</taxon>
        <taxon>eudicotyledons</taxon>
        <taxon>Gunneridae</taxon>
        <taxon>Pentapetalae</taxon>
        <taxon>rosids</taxon>
        <taxon>fabids</taxon>
        <taxon>Fabales</taxon>
        <taxon>Fabaceae</taxon>
        <taxon>Caesalpinioideae</taxon>
        <taxon>Cassia clade</taxon>
        <taxon>Senna</taxon>
    </lineage>
</organism>
<reference evidence="5" key="1">
    <citation type="submission" date="2020-09" db="EMBL/GenBank/DDBJ databases">
        <title>Genome-Enabled Discovery of Anthraquinone Biosynthesis in Senna tora.</title>
        <authorList>
            <person name="Kang S.-H."/>
            <person name="Pandey R.P."/>
            <person name="Lee C.-M."/>
            <person name="Sim J.-S."/>
            <person name="Jeong J.-T."/>
            <person name="Choi B.-S."/>
            <person name="Jung M."/>
            <person name="Ginzburg D."/>
            <person name="Zhao K."/>
            <person name="Won S.Y."/>
            <person name="Oh T.-J."/>
            <person name="Yu Y."/>
            <person name="Kim N.-H."/>
            <person name="Lee O.R."/>
            <person name="Lee T.-H."/>
            <person name="Bashyal P."/>
            <person name="Kim T.-S."/>
            <person name="Lee W.-H."/>
            <person name="Kawkins C."/>
            <person name="Kim C.-K."/>
            <person name="Kim J.S."/>
            <person name="Ahn B.O."/>
            <person name="Rhee S.Y."/>
            <person name="Sohng J.K."/>
        </authorList>
    </citation>
    <scope>NUCLEOTIDE SEQUENCE</scope>
    <source>
        <tissue evidence="5">Leaf</tissue>
    </source>
</reference>
<feature type="transmembrane region" description="Helical" evidence="4">
    <location>
        <begin position="12"/>
        <end position="32"/>
    </location>
</feature>
<dbReference type="PANTHER" id="PTHR31342:SF4">
    <property type="entry name" value="ACTIN BINDING PROTEIN FAMILY"/>
    <property type="match status" value="1"/>
</dbReference>
<evidence type="ECO:0000256" key="3">
    <source>
        <dbReference type="SAM" id="MobiDB-lite"/>
    </source>
</evidence>
<feature type="region of interest" description="Disordered" evidence="3">
    <location>
        <begin position="469"/>
        <end position="491"/>
    </location>
</feature>
<gene>
    <name evidence="5" type="ORF">G2W53_000326</name>
</gene>
<feature type="coiled-coil region" evidence="2">
    <location>
        <begin position="139"/>
        <end position="301"/>
    </location>
</feature>
<dbReference type="GO" id="GO:0072699">
    <property type="term" value="P:protein localization to cortical microtubule cytoskeleton"/>
    <property type="evidence" value="ECO:0007669"/>
    <property type="project" value="TreeGrafter"/>
</dbReference>
<keyword evidence="4" id="KW-1133">Transmembrane helix</keyword>
<protein>
    <submittedName>
        <fullName evidence="5">Protein CHUP1, chloroplastic</fullName>
    </submittedName>
</protein>
<accession>A0A835CJD0</accession>
<name>A0A835CJD0_9FABA</name>